<feature type="transmembrane region" description="Helical" evidence="8">
    <location>
        <begin position="261"/>
        <end position="279"/>
    </location>
</feature>
<dbReference type="Proteomes" id="UP000799776">
    <property type="component" value="Unassembled WGS sequence"/>
</dbReference>
<dbReference type="InterPro" id="IPR006685">
    <property type="entry name" value="MscS_channel_2nd"/>
</dbReference>
<dbReference type="OrthoDB" id="544685at2759"/>
<dbReference type="PROSITE" id="PS50222">
    <property type="entry name" value="EF_HAND_2"/>
    <property type="match status" value="1"/>
</dbReference>
<dbReference type="InterPro" id="IPR018247">
    <property type="entry name" value="EF_Hand_1_Ca_BS"/>
</dbReference>
<proteinExistence type="inferred from homology"/>
<comment type="similarity">
    <text evidence="2">Belongs to the MscS (TC 1.A.23) family.</text>
</comment>
<comment type="caution">
    <text evidence="10">The sequence shown here is derived from an EMBL/GenBank/DDBJ whole genome shotgun (WGS) entry which is preliminary data.</text>
</comment>
<dbReference type="InterPro" id="IPR002048">
    <property type="entry name" value="EF_hand_dom"/>
</dbReference>
<dbReference type="Gene3D" id="1.10.238.10">
    <property type="entry name" value="EF-hand"/>
    <property type="match status" value="1"/>
</dbReference>
<feature type="transmembrane region" description="Helical" evidence="8">
    <location>
        <begin position="117"/>
        <end position="139"/>
    </location>
</feature>
<accession>A0A9P4HUG1</accession>
<feature type="transmembrane region" description="Helical" evidence="8">
    <location>
        <begin position="519"/>
        <end position="545"/>
    </location>
</feature>
<evidence type="ECO:0000256" key="6">
    <source>
        <dbReference type="ARBA" id="ARBA00023136"/>
    </source>
</evidence>
<keyword evidence="6 8" id="KW-0472">Membrane</keyword>
<dbReference type="SMART" id="SM00054">
    <property type="entry name" value="EFh"/>
    <property type="match status" value="1"/>
</dbReference>
<name>A0A9P4HUG1_9PEZI</name>
<evidence type="ECO:0000256" key="7">
    <source>
        <dbReference type="SAM" id="MobiDB-lite"/>
    </source>
</evidence>
<dbReference type="InterPro" id="IPR010920">
    <property type="entry name" value="LSM_dom_sf"/>
</dbReference>
<dbReference type="InterPro" id="IPR023408">
    <property type="entry name" value="MscS_beta-dom_sf"/>
</dbReference>
<feature type="region of interest" description="Disordered" evidence="7">
    <location>
        <begin position="40"/>
        <end position="88"/>
    </location>
</feature>
<dbReference type="Gene3D" id="2.30.30.60">
    <property type="match status" value="1"/>
</dbReference>
<dbReference type="PROSITE" id="PS00018">
    <property type="entry name" value="EF_HAND_1"/>
    <property type="match status" value="1"/>
</dbReference>
<evidence type="ECO:0000259" key="9">
    <source>
        <dbReference type="PROSITE" id="PS50222"/>
    </source>
</evidence>
<keyword evidence="5 8" id="KW-1133">Transmembrane helix</keyword>
<dbReference type="GO" id="GO:0005262">
    <property type="term" value="F:calcium channel activity"/>
    <property type="evidence" value="ECO:0007669"/>
    <property type="project" value="TreeGrafter"/>
</dbReference>
<evidence type="ECO:0000256" key="1">
    <source>
        <dbReference type="ARBA" id="ARBA00004127"/>
    </source>
</evidence>
<keyword evidence="4" id="KW-0106">Calcium</keyword>
<dbReference type="InterPro" id="IPR058650">
    <property type="entry name" value="Msy1/2-like"/>
</dbReference>
<feature type="transmembrane region" description="Helical" evidence="8">
    <location>
        <begin position="486"/>
        <end position="507"/>
    </location>
</feature>
<feature type="non-terminal residue" evidence="10">
    <location>
        <position position="742"/>
    </location>
</feature>
<reference evidence="10" key="1">
    <citation type="journal article" date="2020" name="Stud. Mycol.">
        <title>101 Dothideomycetes genomes: a test case for predicting lifestyles and emergence of pathogens.</title>
        <authorList>
            <person name="Haridas S."/>
            <person name="Albert R."/>
            <person name="Binder M."/>
            <person name="Bloem J."/>
            <person name="Labutti K."/>
            <person name="Salamov A."/>
            <person name="Andreopoulos B."/>
            <person name="Baker S."/>
            <person name="Barry K."/>
            <person name="Bills G."/>
            <person name="Bluhm B."/>
            <person name="Cannon C."/>
            <person name="Castanera R."/>
            <person name="Culley D."/>
            <person name="Daum C."/>
            <person name="Ezra D."/>
            <person name="Gonzalez J."/>
            <person name="Henrissat B."/>
            <person name="Kuo A."/>
            <person name="Liang C."/>
            <person name="Lipzen A."/>
            <person name="Lutzoni F."/>
            <person name="Magnuson J."/>
            <person name="Mondo S."/>
            <person name="Nolan M."/>
            <person name="Ohm R."/>
            <person name="Pangilinan J."/>
            <person name="Park H.-J."/>
            <person name="Ramirez L."/>
            <person name="Alfaro M."/>
            <person name="Sun H."/>
            <person name="Tritt A."/>
            <person name="Yoshinaga Y."/>
            <person name="Zwiers L.-H."/>
            <person name="Turgeon B."/>
            <person name="Goodwin S."/>
            <person name="Spatafora J."/>
            <person name="Crous P."/>
            <person name="Grigoriev I."/>
        </authorList>
    </citation>
    <scope>NUCLEOTIDE SEQUENCE</scope>
    <source>
        <strain evidence="10">CBS 121410</strain>
    </source>
</reference>
<dbReference type="InterPro" id="IPR011992">
    <property type="entry name" value="EF-hand-dom_pair"/>
</dbReference>
<dbReference type="SUPFAM" id="SSF50182">
    <property type="entry name" value="Sm-like ribonucleoproteins"/>
    <property type="match status" value="1"/>
</dbReference>
<sequence length="742" mass="82317">MSNNSPRSPKRFSHKGFQQLRDNMAPNDATIDIPLERVATHASSGKRNNSGAPLNTTTTNGHTNEKTVNFSGGHGRRKMRARGEPLGHTGYDGEEDTINRMGRIYYKILHFSIITRYFIYVSPLALAIAVPIIVGATAAQDAKIGGVRIVWFFTWIEIVWLSVWGSKIVAHFLPMVFQVLAGVVSSGVRKYSLVIKALEIPLSLVGWAVCSLATFIPLMLHNPDIKREAAAERAQNAKNGDASKATTVDKVQTWEGVVRQLLAAALASACVLLVEKLLIQLISINYHRKQFNAKIKENKHHVFLLGLLYDASRALFPAYCPEFEEEDYVITDMLRLNLGRKKGGHLRSGSATPMRLLQDVGRIGDKITSAFGNVASEITGKQVFNPDSAHSVVITALERNRSSEALAKRLWMSFVCEGKSALYLEDIVEVLGPGRETEAEECFMALDKDGNGDISLDEMILTVTEIGRTRKSVATSMHDVDQAINVLDGLLGTVVFVICVFIFIAFLNSSFVTTLATAGTALLSLSFVFSVTCQEVLGSCIFLFVKHPYDVGDRIDLSDDQLTVEHISLLFTVFRRVNNGRMVQIPNIVMNTLWVENVSRSNAMREQVSIYVSFGTTFEDIKTLQDEMQNFVRDKDNCRDFQPDVDVDVRGIAEMNKLELCIEIRHKSNWANETIRATRRSKFMCALVLALRKVPIDPPGGSDDALGGAGKPSYSVSIPASEAQERREQFLADMEAKRLYPT</sequence>
<feature type="region of interest" description="Disordered" evidence="7">
    <location>
        <begin position="700"/>
        <end position="722"/>
    </location>
</feature>
<evidence type="ECO:0000256" key="3">
    <source>
        <dbReference type="ARBA" id="ARBA00022692"/>
    </source>
</evidence>
<comment type="subcellular location">
    <subcellularLocation>
        <location evidence="1">Endomembrane system</location>
        <topology evidence="1">Multi-pass membrane protein</topology>
    </subcellularLocation>
</comment>
<protein>
    <recommendedName>
        <fullName evidence="9">EF-hand domain-containing protein</fullName>
    </recommendedName>
</protein>
<dbReference type="InterPro" id="IPR016688">
    <property type="entry name" value="MscS-like_plants/fungi"/>
</dbReference>
<evidence type="ECO:0000256" key="8">
    <source>
        <dbReference type="SAM" id="Phobius"/>
    </source>
</evidence>
<feature type="domain" description="EF-hand" evidence="9">
    <location>
        <begin position="434"/>
        <end position="469"/>
    </location>
</feature>
<dbReference type="GO" id="GO:0005509">
    <property type="term" value="F:calcium ion binding"/>
    <property type="evidence" value="ECO:0007669"/>
    <property type="project" value="InterPro"/>
</dbReference>
<feature type="transmembrane region" description="Helical" evidence="8">
    <location>
        <begin position="200"/>
        <end position="220"/>
    </location>
</feature>
<dbReference type="AlphaFoldDB" id="A0A9P4HUG1"/>
<dbReference type="EMBL" id="ML978723">
    <property type="protein sequence ID" value="KAF2086727.1"/>
    <property type="molecule type" value="Genomic_DNA"/>
</dbReference>
<dbReference type="SUPFAM" id="SSF47473">
    <property type="entry name" value="EF-hand"/>
    <property type="match status" value="1"/>
</dbReference>
<feature type="compositionally biased region" description="Polar residues" evidence="7">
    <location>
        <begin position="41"/>
        <end position="54"/>
    </location>
</feature>
<dbReference type="Pfam" id="PF25886">
    <property type="entry name" value="Msy1"/>
    <property type="match status" value="1"/>
</dbReference>
<gene>
    <name evidence="10" type="ORF">K490DRAFT_44024</name>
</gene>
<dbReference type="GO" id="GO:0006874">
    <property type="term" value="P:intracellular calcium ion homeostasis"/>
    <property type="evidence" value="ECO:0007669"/>
    <property type="project" value="TreeGrafter"/>
</dbReference>
<dbReference type="PANTHER" id="PTHR31323">
    <property type="entry name" value="MECHANOSENSITIVE ION CHANNEL PROTEIN MSY2"/>
    <property type="match status" value="1"/>
</dbReference>
<dbReference type="PIRSF" id="PIRSF017209">
    <property type="entry name" value="Memb_At2g17000_prd"/>
    <property type="match status" value="1"/>
</dbReference>
<evidence type="ECO:0000313" key="10">
    <source>
        <dbReference type="EMBL" id="KAF2086727.1"/>
    </source>
</evidence>
<dbReference type="Pfam" id="PF00924">
    <property type="entry name" value="MS_channel_2nd"/>
    <property type="match status" value="1"/>
</dbReference>
<dbReference type="PANTHER" id="PTHR31323:SF14">
    <property type="entry name" value="MECHANOSENSITIVE ION CHANNEL PROTEIN MSY2"/>
    <property type="match status" value="1"/>
</dbReference>
<evidence type="ECO:0000256" key="5">
    <source>
        <dbReference type="ARBA" id="ARBA00022989"/>
    </source>
</evidence>
<keyword evidence="3 8" id="KW-0812">Transmembrane</keyword>
<evidence type="ECO:0000313" key="11">
    <source>
        <dbReference type="Proteomes" id="UP000799776"/>
    </source>
</evidence>
<keyword evidence="11" id="KW-1185">Reference proteome</keyword>
<feature type="transmembrane region" description="Helical" evidence="8">
    <location>
        <begin position="146"/>
        <end position="163"/>
    </location>
</feature>
<evidence type="ECO:0000256" key="4">
    <source>
        <dbReference type="ARBA" id="ARBA00022837"/>
    </source>
</evidence>
<dbReference type="GO" id="GO:0016020">
    <property type="term" value="C:membrane"/>
    <property type="evidence" value="ECO:0007669"/>
    <property type="project" value="UniProtKB-SubCell"/>
</dbReference>
<evidence type="ECO:0000256" key="2">
    <source>
        <dbReference type="ARBA" id="ARBA00008017"/>
    </source>
</evidence>
<organism evidence="10 11">
    <name type="scientific">Saccharata proteae CBS 121410</name>
    <dbReference type="NCBI Taxonomy" id="1314787"/>
    <lineage>
        <taxon>Eukaryota</taxon>
        <taxon>Fungi</taxon>
        <taxon>Dikarya</taxon>
        <taxon>Ascomycota</taxon>
        <taxon>Pezizomycotina</taxon>
        <taxon>Dothideomycetes</taxon>
        <taxon>Dothideomycetes incertae sedis</taxon>
        <taxon>Botryosphaeriales</taxon>
        <taxon>Saccharataceae</taxon>
        <taxon>Saccharata</taxon>
    </lineage>
</organism>